<evidence type="ECO:0000256" key="3">
    <source>
        <dbReference type="ARBA" id="ARBA00022448"/>
    </source>
</evidence>
<keyword evidence="11 12" id="KW-0407">Ion channel</keyword>
<dbReference type="GO" id="GO:0005272">
    <property type="term" value="F:sodium channel activity"/>
    <property type="evidence" value="ECO:0007669"/>
    <property type="project" value="UniProtKB-KW"/>
</dbReference>
<evidence type="ECO:0000256" key="7">
    <source>
        <dbReference type="ARBA" id="ARBA00023053"/>
    </source>
</evidence>
<dbReference type="Proteomes" id="UP000887013">
    <property type="component" value="Unassembled WGS sequence"/>
</dbReference>
<evidence type="ECO:0000256" key="12">
    <source>
        <dbReference type="RuleBase" id="RU000679"/>
    </source>
</evidence>
<proteinExistence type="inferred from homology"/>
<comment type="caution">
    <text evidence="13">The sequence shown here is derived from an EMBL/GenBank/DDBJ whole genome shotgun (WGS) entry which is preliminary data.</text>
</comment>
<dbReference type="AlphaFoldDB" id="A0A8X6TZS4"/>
<keyword evidence="3 12" id="KW-0813">Transport</keyword>
<dbReference type="Gene3D" id="2.60.470.10">
    <property type="entry name" value="Acid-sensing ion channels like domains"/>
    <property type="match status" value="1"/>
</dbReference>
<sequence length="130" mass="15261">MDEERRWVKDHKPSVFMQKCSFHSTFCPRNRLSYFQNLRYDNCITFNEHNNEMEALAVSDVGPNTGLILELKLQSMIYHPSTEAIRARVVIHHPNETPCVIHHPNESRRPGIQCESWKRNIGISTTKHYV</sequence>
<evidence type="ECO:0000313" key="13">
    <source>
        <dbReference type="EMBL" id="GFT60528.1"/>
    </source>
</evidence>
<dbReference type="EMBL" id="BMAW01114165">
    <property type="protein sequence ID" value="GFT60528.1"/>
    <property type="molecule type" value="Genomic_DNA"/>
</dbReference>
<keyword evidence="5 12" id="KW-0812">Transmembrane</keyword>
<evidence type="ECO:0000256" key="10">
    <source>
        <dbReference type="ARBA" id="ARBA00023201"/>
    </source>
</evidence>
<keyword evidence="6" id="KW-1133">Transmembrane helix</keyword>
<dbReference type="GO" id="GO:0016020">
    <property type="term" value="C:membrane"/>
    <property type="evidence" value="ECO:0007669"/>
    <property type="project" value="UniProtKB-SubCell"/>
</dbReference>
<evidence type="ECO:0000256" key="11">
    <source>
        <dbReference type="ARBA" id="ARBA00023303"/>
    </source>
</evidence>
<keyword evidence="8 12" id="KW-0406">Ion transport</keyword>
<evidence type="ECO:0000256" key="6">
    <source>
        <dbReference type="ARBA" id="ARBA00022989"/>
    </source>
</evidence>
<evidence type="ECO:0000256" key="5">
    <source>
        <dbReference type="ARBA" id="ARBA00022692"/>
    </source>
</evidence>
<evidence type="ECO:0000256" key="2">
    <source>
        <dbReference type="ARBA" id="ARBA00007193"/>
    </source>
</evidence>
<dbReference type="InterPro" id="IPR001873">
    <property type="entry name" value="ENaC"/>
</dbReference>
<keyword evidence="7" id="KW-0915">Sodium</keyword>
<evidence type="ECO:0000256" key="8">
    <source>
        <dbReference type="ARBA" id="ARBA00023065"/>
    </source>
</evidence>
<evidence type="ECO:0000256" key="4">
    <source>
        <dbReference type="ARBA" id="ARBA00022461"/>
    </source>
</evidence>
<keyword evidence="10 12" id="KW-0739">Sodium transport</keyword>
<dbReference type="Pfam" id="PF00858">
    <property type="entry name" value="ASC"/>
    <property type="match status" value="1"/>
</dbReference>
<dbReference type="OrthoDB" id="6421136at2759"/>
<comment type="similarity">
    <text evidence="2 12">Belongs to the amiloride-sensitive sodium channel (TC 1.A.6) family.</text>
</comment>
<gene>
    <name evidence="14" type="ORF">NPIL_359911</name>
    <name evidence="13" type="ORF">NPIL_697871</name>
</gene>
<protein>
    <submittedName>
        <fullName evidence="13">Uncharacterized protein</fullName>
    </submittedName>
</protein>
<dbReference type="EMBL" id="BMAW01079180">
    <property type="protein sequence ID" value="GFU14337.1"/>
    <property type="molecule type" value="Genomic_DNA"/>
</dbReference>
<dbReference type="PRINTS" id="PR01078">
    <property type="entry name" value="AMINACHANNEL"/>
</dbReference>
<keyword evidence="9" id="KW-0472">Membrane</keyword>
<reference evidence="13" key="1">
    <citation type="submission" date="2020-08" db="EMBL/GenBank/DDBJ databases">
        <title>Multicomponent nature underlies the extraordinary mechanical properties of spider dragline silk.</title>
        <authorList>
            <person name="Kono N."/>
            <person name="Nakamura H."/>
            <person name="Mori M."/>
            <person name="Yoshida Y."/>
            <person name="Ohtoshi R."/>
            <person name="Malay A.D."/>
            <person name="Moran D.A.P."/>
            <person name="Tomita M."/>
            <person name="Numata K."/>
            <person name="Arakawa K."/>
        </authorList>
    </citation>
    <scope>NUCLEOTIDE SEQUENCE</scope>
</reference>
<keyword evidence="4 12" id="KW-0894">Sodium channel</keyword>
<name>A0A8X6TZS4_NEPPI</name>
<evidence type="ECO:0000256" key="1">
    <source>
        <dbReference type="ARBA" id="ARBA00004141"/>
    </source>
</evidence>
<evidence type="ECO:0000313" key="15">
    <source>
        <dbReference type="Proteomes" id="UP000887013"/>
    </source>
</evidence>
<organism evidence="13 15">
    <name type="scientific">Nephila pilipes</name>
    <name type="common">Giant wood spider</name>
    <name type="synonym">Nephila maculata</name>
    <dbReference type="NCBI Taxonomy" id="299642"/>
    <lineage>
        <taxon>Eukaryota</taxon>
        <taxon>Metazoa</taxon>
        <taxon>Ecdysozoa</taxon>
        <taxon>Arthropoda</taxon>
        <taxon>Chelicerata</taxon>
        <taxon>Arachnida</taxon>
        <taxon>Araneae</taxon>
        <taxon>Araneomorphae</taxon>
        <taxon>Entelegynae</taxon>
        <taxon>Araneoidea</taxon>
        <taxon>Nephilidae</taxon>
        <taxon>Nephila</taxon>
    </lineage>
</organism>
<accession>A0A8X6TZS4</accession>
<evidence type="ECO:0000256" key="9">
    <source>
        <dbReference type="ARBA" id="ARBA00023136"/>
    </source>
</evidence>
<evidence type="ECO:0000313" key="14">
    <source>
        <dbReference type="EMBL" id="GFU14337.1"/>
    </source>
</evidence>
<comment type="subcellular location">
    <subcellularLocation>
        <location evidence="1">Membrane</location>
        <topology evidence="1">Multi-pass membrane protein</topology>
    </subcellularLocation>
</comment>
<keyword evidence="15" id="KW-1185">Reference proteome</keyword>